<organism evidence="1 2">
    <name type="scientific">Gigaspora margarita</name>
    <dbReference type="NCBI Taxonomy" id="4874"/>
    <lineage>
        <taxon>Eukaryota</taxon>
        <taxon>Fungi</taxon>
        <taxon>Fungi incertae sedis</taxon>
        <taxon>Mucoromycota</taxon>
        <taxon>Glomeromycotina</taxon>
        <taxon>Glomeromycetes</taxon>
        <taxon>Diversisporales</taxon>
        <taxon>Gigasporaceae</taxon>
        <taxon>Gigaspora</taxon>
    </lineage>
</organism>
<feature type="non-terminal residue" evidence="1">
    <location>
        <position position="1"/>
    </location>
</feature>
<comment type="caution">
    <text evidence="1">The sequence shown here is derived from an EMBL/GenBank/DDBJ whole genome shotgun (WGS) entry which is preliminary data.</text>
</comment>
<dbReference type="EMBL" id="CAJVQB010031773">
    <property type="protein sequence ID" value="CAG8817396.1"/>
    <property type="molecule type" value="Genomic_DNA"/>
</dbReference>
<gene>
    <name evidence="1" type="ORF">GMARGA_LOCUS26792</name>
</gene>
<evidence type="ECO:0000313" key="2">
    <source>
        <dbReference type="Proteomes" id="UP000789901"/>
    </source>
</evidence>
<evidence type="ECO:0000313" key="1">
    <source>
        <dbReference type="EMBL" id="CAG8817396.1"/>
    </source>
</evidence>
<dbReference type="Proteomes" id="UP000789901">
    <property type="component" value="Unassembled WGS sequence"/>
</dbReference>
<accession>A0ABN7W604</accession>
<protein>
    <submittedName>
        <fullName evidence="1">17997_t:CDS:1</fullName>
    </submittedName>
</protein>
<keyword evidence="2" id="KW-1185">Reference proteome</keyword>
<reference evidence="1 2" key="1">
    <citation type="submission" date="2021-06" db="EMBL/GenBank/DDBJ databases">
        <authorList>
            <person name="Kallberg Y."/>
            <person name="Tangrot J."/>
            <person name="Rosling A."/>
        </authorList>
    </citation>
    <scope>NUCLEOTIDE SEQUENCE [LARGE SCALE GENOMIC DNA]</scope>
    <source>
        <strain evidence="1 2">120-4 pot B 10/14</strain>
    </source>
</reference>
<name>A0ABN7W604_GIGMA</name>
<sequence length="328" mass="38192">ISETEILNGRQDETSKAHMLARIYEELPHYFTRQCERIFKGSKFNTFWDETETYFNKQWVCLIAADNKHKLLIGEDVAFSIGVRNRCSIIAQESILAATDYDFSKLSLTPLVIFFISISNNISGSFYDGLVFVSYKDTVFEPKSELKKYIAGIQEILNNRTERLQLKNNKFKYYSLASKDDITKIFESIFRIGPTLKIEKTTQTQIHHHLELVKFIDTHCQARAYSFQIKKCNNFSCLYCKPIRLLSQEFDNLSLLPDPIPSKALTNDELHDYQQALESYSYSCGAPIFSDDHYLCEVIFVRTQINCDSLIEILYYSSHKEENYSICY</sequence>
<proteinExistence type="predicted"/>